<evidence type="ECO:0000259" key="4">
    <source>
        <dbReference type="PROSITE" id="PS50118"/>
    </source>
</evidence>
<dbReference type="SMART" id="SM00398">
    <property type="entry name" value="HMG"/>
    <property type="match status" value="2"/>
</dbReference>
<evidence type="ECO:0000313" key="6">
    <source>
        <dbReference type="Proteomes" id="UP000027265"/>
    </source>
</evidence>
<protein>
    <recommendedName>
        <fullName evidence="4">HMG box domain-containing protein</fullName>
    </recommendedName>
</protein>
<evidence type="ECO:0000256" key="2">
    <source>
        <dbReference type="PROSITE-ProRule" id="PRU00267"/>
    </source>
</evidence>
<evidence type="ECO:0000256" key="1">
    <source>
        <dbReference type="ARBA" id="ARBA00023125"/>
    </source>
</evidence>
<feature type="DNA-binding region" description="HMG box" evidence="2">
    <location>
        <begin position="139"/>
        <end position="206"/>
    </location>
</feature>
<evidence type="ECO:0000256" key="3">
    <source>
        <dbReference type="SAM" id="MobiDB-lite"/>
    </source>
</evidence>
<feature type="compositionally biased region" description="Low complexity" evidence="3">
    <location>
        <begin position="69"/>
        <end position="92"/>
    </location>
</feature>
<keyword evidence="2" id="KW-0539">Nucleus</keyword>
<keyword evidence="6" id="KW-1185">Reference proteome</keyword>
<feature type="domain" description="HMG box" evidence="4">
    <location>
        <begin position="235"/>
        <end position="297"/>
    </location>
</feature>
<dbReference type="AlphaFoldDB" id="A0A067PAV4"/>
<dbReference type="InParanoid" id="A0A067PAV4"/>
<dbReference type="EMBL" id="KL197744">
    <property type="protein sequence ID" value="KDQ51894.1"/>
    <property type="molecule type" value="Genomic_DNA"/>
</dbReference>
<dbReference type="InterPro" id="IPR050342">
    <property type="entry name" value="HMGB"/>
</dbReference>
<feature type="DNA-binding region" description="HMG box" evidence="2">
    <location>
        <begin position="235"/>
        <end position="297"/>
    </location>
</feature>
<name>A0A067PAV4_9AGAM</name>
<sequence length="310" mass="33969">MLSLLAQRLSLSFPVATTARRTLFIASTKPPAALLSFQARRTFITTPSLSAAAAAAAKKKTASPKKPTKATATKAKKATAPAPKAKTATTKKPAPKRKLAAKKPVKTKAKANPGPKPKPKKKVVVKPKRMVIAKEDLPPKKPPGAYMLFGNRYRQGLDADTLKDVTKVSKGMAEAWHALSEADKKVYHDENVILRGEYLKARQAYFERIDPTIIQELNKRRKAKGQRRVINPIKNSRPLTSYIRYIADFRATGEARAIRDTSGGREMNVKLARAAGASWAAMSDAEKAPYVEAYHKELDAWKAGRSTPSS</sequence>
<dbReference type="GO" id="GO:0005634">
    <property type="term" value="C:nucleus"/>
    <property type="evidence" value="ECO:0007669"/>
    <property type="project" value="UniProtKB-UniRule"/>
</dbReference>
<dbReference type="InterPro" id="IPR009071">
    <property type="entry name" value="HMG_box_dom"/>
</dbReference>
<dbReference type="OrthoDB" id="1919336at2759"/>
<evidence type="ECO:0000313" key="5">
    <source>
        <dbReference type="EMBL" id="KDQ51894.1"/>
    </source>
</evidence>
<dbReference type="Gene3D" id="1.10.30.10">
    <property type="entry name" value="High mobility group box domain"/>
    <property type="match status" value="2"/>
</dbReference>
<dbReference type="GO" id="GO:0003677">
    <property type="term" value="F:DNA binding"/>
    <property type="evidence" value="ECO:0007669"/>
    <property type="project" value="UniProtKB-UniRule"/>
</dbReference>
<reference evidence="6" key="1">
    <citation type="journal article" date="2014" name="Proc. Natl. Acad. Sci. U.S.A.">
        <title>Extensive sampling of basidiomycete genomes demonstrates inadequacy of the white-rot/brown-rot paradigm for wood decay fungi.</title>
        <authorList>
            <person name="Riley R."/>
            <person name="Salamov A.A."/>
            <person name="Brown D.W."/>
            <person name="Nagy L.G."/>
            <person name="Floudas D."/>
            <person name="Held B.W."/>
            <person name="Levasseur A."/>
            <person name="Lombard V."/>
            <person name="Morin E."/>
            <person name="Otillar R."/>
            <person name="Lindquist E.A."/>
            <person name="Sun H."/>
            <person name="LaButti K.M."/>
            <person name="Schmutz J."/>
            <person name="Jabbour D."/>
            <person name="Luo H."/>
            <person name="Baker S.E."/>
            <person name="Pisabarro A.G."/>
            <person name="Walton J.D."/>
            <person name="Blanchette R.A."/>
            <person name="Henrissat B."/>
            <person name="Martin F."/>
            <person name="Cullen D."/>
            <person name="Hibbett D.S."/>
            <person name="Grigoriev I.V."/>
        </authorList>
    </citation>
    <scope>NUCLEOTIDE SEQUENCE [LARGE SCALE GENOMIC DNA]</scope>
    <source>
        <strain evidence="6">MUCL 33604</strain>
    </source>
</reference>
<feature type="compositionally biased region" description="Basic residues" evidence="3">
    <location>
        <begin position="93"/>
        <end position="109"/>
    </location>
</feature>
<keyword evidence="1 2" id="KW-0238">DNA-binding</keyword>
<dbReference type="Proteomes" id="UP000027265">
    <property type="component" value="Unassembled WGS sequence"/>
</dbReference>
<organism evidence="5 6">
    <name type="scientific">Jaapia argillacea MUCL 33604</name>
    <dbReference type="NCBI Taxonomy" id="933084"/>
    <lineage>
        <taxon>Eukaryota</taxon>
        <taxon>Fungi</taxon>
        <taxon>Dikarya</taxon>
        <taxon>Basidiomycota</taxon>
        <taxon>Agaricomycotina</taxon>
        <taxon>Agaricomycetes</taxon>
        <taxon>Agaricomycetidae</taxon>
        <taxon>Jaapiales</taxon>
        <taxon>Jaapiaceae</taxon>
        <taxon>Jaapia</taxon>
    </lineage>
</organism>
<dbReference type="HOGENOM" id="CLU_083681_0_0_1"/>
<dbReference type="PANTHER" id="PTHR48112:SF22">
    <property type="entry name" value="MITOCHONDRIAL TRANSCRIPTION FACTOR A, ISOFORM B"/>
    <property type="match status" value="1"/>
</dbReference>
<feature type="compositionally biased region" description="Basic residues" evidence="3">
    <location>
        <begin position="57"/>
        <end position="68"/>
    </location>
</feature>
<dbReference type="PROSITE" id="PS50118">
    <property type="entry name" value="HMG_BOX_2"/>
    <property type="match status" value="2"/>
</dbReference>
<feature type="region of interest" description="Disordered" evidence="3">
    <location>
        <begin position="57"/>
        <end position="125"/>
    </location>
</feature>
<feature type="domain" description="HMG box" evidence="4">
    <location>
        <begin position="139"/>
        <end position="206"/>
    </location>
</feature>
<dbReference type="InterPro" id="IPR036910">
    <property type="entry name" value="HMG_box_dom_sf"/>
</dbReference>
<dbReference type="STRING" id="933084.A0A067PAV4"/>
<proteinExistence type="predicted"/>
<dbReference type="SUPFAM" id="SSF47095">
    <property type="entry name" value="HMG-box"/>
    <property type="match status" value="2"/>
</dbReference>
<gene>
    <name evidence="5" type="ORF">JAAARDRAFT_210856</name>
</gene>
<dbReference type="PANTHER" id="PTHR48112">
    <property type="entry name" value="HIGH MOBILITY GROUP PROTEIN DSP1"/>
    <property type="match status" value="1"/>
</dbReference>
<dbReference type="Pfam" id="PF00505">
    <property type="entry name" value="HMG_box"/>
    <property type="match status" value="1"/>
</dbReference>
<accession>A0A067PAV4</accession>